<feature type="region of interest" description="Disordered" evidence="1">
    <location>
        <begin position="438"/>
        <end position="480"/>
    </location>
</feature>
<dbReference type="Pfam" id="PF13840">
    <property type="entry name" value="ACT_7"/>
    <property type="match status" value="1"/>
</dbReference>
<dbReference type="InterPro" id="IPR027795">
    <property type="entry name" value="CASTOR_ACT_dom"/>
</dbReference>
<feature type="compositionally biased region" description="Low complexity" evidence="1">
    <location>
        <begin position="188"/>
        <end position="198"/>
    </location>
</feature>
<dbReference type="Proteomes" id="UP000620124">
    <property type="component" value="Unassembled WGS sequence"/>
</dbReference>
<evidence type="ECO:0000256" key="1">
    <source>
        <dbReference type="SAM" id="MobiDB-lite"/>
    </source>
</evidence>
<feature type="compositionally biased region" description="Low complexity" evidence="1">
    <location>
        <begin position="218"/>
        <end position="237"/>
    </location>
</feature>
<comment type="caution">
    <text evidence="3">The sequence shown here is derived from an EMBL/GenBank/DDBJ whole genome shotgun (WGS) entry which is preliminary data.</text>
</comment>
<feature type="region of interest" description="Disordered" evidence="1">
    <location>
        <begin position="366"/>
        <end position="387"/>
    </location>
</feature>
<dbReference type="InterPro" id="IPR051719">
    <property type="entry name" value="CASTOR_mTORC1"/>
</dbReference>
<dbReference type="AlphaFoldDB" id="A0A8H6Y666"/>
<dbReference type="OrthoDB" id="58529at2759"/>
<feature type="region of interest" description="Disordered" evidence="1">
    <location>
        <begin position="169"/>
        <end position="237"/>
    </location>
</feature>
<reference evidence="3" key="1">
    <citation type="submission" date="2020-05" db="EMBL/GenBank/DDBJ databases">
        <title>Mycena genomes resolve the evolution of fungal bioluminescence.</title>
        <authorList>
            <person name="Tsai I.J."/>
        </authorList>
    </citation>
    <scope>NUCLEOTIDE SEQUENCE</scope>
    <source>
        <strain evidence="3">CCC161011</strain>
    </source>
</reference>
<dbReference type="GO" id="GO:0006520">
    <property type="term" value="P:amino acid metabolic process"/>
    <property type="evidence" value="ECO:0007669"/>
    <property type="project" value="UniProtKB-ARBA"/>
</dbReference>
<evidence type="ECO:0000313" key="3">
    <source>
        <dbReference type="EMBL" id="KAF7352582.1"/>
    </source>
</evidence>
<dbReference type="InterPro" id="IPR045865">
    <property type="entry name" value="ACT-like_dom_sf"/>
</dbReference>
<dbReference type="EMBL" id="JACAZI010000009">
    <property type="protein sequence ID" value="KAF7352582.1"/>
    <property type="molecule type" value="Genomic_DNA"/>
</dbReference>
<sequence length="590" mass="62733">MQVTITRLPTALSIVSIPRSRLDALSHPVLRALLQPNPSFLSITCNALELSLFAEPDSLRAFDAIARADQAATSSNCTRALEPVEISHDRWNVLQIDSHSDQLDNAGARVNELSAPLAAAGISILYQSSYMSDFIFVKERRLAEAMALFAAAGFTLYAADPNLLTALLEPPPTPSLTRERSGSAPLPSTSALSRSNSKSSRKGTSRASSTKSHEKSMSTPTPVGTSSKSKSKSPTSVLLRDVRTLAPDLACVGLADDAADHWALKIVKLVAFPDLIPLPVGVASSSSSAYPPRRITSPVEEENEGDDGYFSHSPSPSIDEPIPDTGPENEVSPVDENTKDPDAHVLPSRARSVPSRLDALPTWLDANESPERAQVSEEPQEAQDARPPVEYTIPFFSFTRTPEGSSLTTGARVLAALFPRSERHMVICGSELDAADREAEAAVHAHSPSASMPSSPIAESADEDADDDSSGYYSDEDEDEDLDVDADAHPLLTALQVDLRGAGLDTHGLVNRFSRALAKGGGPEAVAHDAPTGFCAIVNLGARPSTQNPAWPDPIAPPGAAVRLNKEIEPVDGNSRLATSFMIAYCIASI</sequence>
<feature type="compositionally biased region" description="Low complexity" evidence="1">
    <location>
        <begin position="444"/>
        <end position="459"/>
    </location>
</feature>
<evidence type="ECO:0000313" key="4">
    <source>
        <dbReference type="Proteomes" id="UP000620124"/>
    </source>
</evidence>
<dbReference type="PANTHER" id="PTHR31131:SF6">
    <property type="entry name" value="CASTOR ACT DOMAIN-CONTAINING PROTEIN"/>
    <property type="match status" value="1"/>
</dbReference>
<keyword evidence="4" id="KW-1185">Reference proteome</keyword>
<feature type="region of interest" description="Disordered" evidence="1">
    <location>
        <begin position="281"/>
        <end position="353"/>
    </location>
</feature>
<gene>
    <name evidence="3" type="ORF">MVEN_01223700</name>
</gene>
<feature type="domain" description="CASTOR ACT" evidence="2">
    <location>
        <begin position="87"/>
        <end position="147"/>
    </location>
</feature>
<organism evidence="3 4">
    <name type="scientific">Mycena venus</name>
    <dbReference type="NCBI Taxonomy" id="2733690"/>
    <lineage>
        <taxon>Eukaryota</taxon>
        <taxon>Fungi</taxon>
        <taxon>Dikarya</taxon>
        <taxon>Basidiomycota</taxon>
        <taxon>Agaricomycotina</taxon>
        <taxon>Agaricomycetes</taxon>
        <taxon>Agaricomycetidae</taxon>
        <taxon>Agaricales</taxon>
        <taxon>Marasmiineae</taxon>
        <taxon>Mycenaceae</taxon>
        <taxon>Mycena</taxon>
    </lineage>
</organism>
<dbReference type="Gene3D" id="3.30.2130.10">
    <property type="entry name" value="VC0802-like"/>
    <property type="match status" value="1"/>
</dbReference>
<proteinExistence type="predicted"/>
<dbReference type="PANTHER" id="PTHR31131">
    <property type="entry name" value="CHROMOSOME 1, WHOLE GENOME SHOTGUN SEQUENCE"/>
    <property type="match status" value="1"/>
</dbReference>
<dbReference type="SUPFAM" id="SSF55021">
    <property type="entry name" value="ACT-like"/>
    <property type="match status" value="1"/>
</dbReference>
<feature type="compositionally biased region" description="Low complexity" evidence="1">
    <location>
        <begin position="311"/>
        <end position="320"/>
    </location>
</feature>
<dbReference type="GO" id="GO:0046394">
    <property type="term" value="P:carboxylic acid biosynthetic process"/>
    <property type="evidence" value="ECO:0007669"/>
    <property type="project" value="UniProtKB-ARBA"/>
</dbReference>
<accession>A0A8H6Y666</accession>
<feature type="compositionally biased region" description="Acidic residues" evidence="1">
    <location>
        <begin position="460"/>
        <end position="480"/>
    </location>
</feature>
<protein>
    <submittedName>
        <fullName evidence="3">ACT-7 domain-containing protein</fullName>
    </submittedName>
</protein>
<evidence type="ECO:0000259" key="2">
    <source>
        <dbReference type="Pfam" id="PF13840"/>
    </source>
</evidence>
<name>A0A8H6Y666_9AGAR</name>